<keyword evidence="1" id="KW-0175">Coiled coil</keyword>
<dbReference type="SMART" id="SM00857">
    <property type="entry name" value="Resolvase"/>
    <property type="match status" value="1"/>
</dbReference>
<dbReference type="SUPFAM" id="SSF53041">
    <property type="entry name" value="Resolvase-like"/>
    <property type="match status" value="1"/>
</dbReference>
<dbReference type="Pfam" id="PF07508">
    <property type="entry name" value="Recombinase"/>
    <property type="match status" value="1"/>
</dbReference>
<organism evidence="4 5">
    <name type="scientific">Donghicola mangrovi</name>
    <dbReference type="NCBI Taxonomy" id="2729614"/>
    <lineage>
        <taxon>Bacteria</taxon>
        <taxon>Pseudomonadati</taxon>
        <taxon>Pseudomonadota</taxon>
        <taxon>Alphaproteobacteria</taxon>
        <taxon>Rhodobacterales</taxon>
        <taxon>Roseobacteraceae</taxon>
        <taxon>Donghicola</taxon>
    </lineage>
</organism>
<feature type="coiled-coil region" evidence="1">
    <location>
        <begin position="394"/>
        <end position="455"/>
    </location>
</feature>
<evidence type="ECO:0000259" key="3">
    <source>
        <dbReference type="PROSITE" id="PS51737"/>
    </source>
</evidence>
<evidence type="ECO:0000259" key="2">
    <source>
        <dbReference type="PROSITE" id="PS51736"/>
    </source>
</evidence>
<proteinExistence type="predicted"/>
<gene>
    <name evidence="4" type="ORF">HJ526_12105</name>
</gene>
<dbReference type="Pfam" id="PF13408">
    <property type="entry name" value="Zn_ribbon_recom"/>
    <property type="match status" value="1"/>
</dbReference>
<reference evidence="4 5" key="1">
    <citation type="submission" date="2020-04" db="EMBL/GenBank/DDBJ databases">
        <title>Donghicola sp., a member of the Rhodobacteraceae family isolated from mangrove forest in Thailand.</title>
        <authorList>
            <person name="Charoenyingcharoen P."/>
            <person name="Yukphan P."/>
        </authorList>
    </citation>
    <scope>NUCLEOTIDE SEQUENCE [LARGE SCALE GENOMIC DNA]</scope>
    <source>
        <strain evidence="4 5">C2-DW-16</strain>
    </source>
</reference>
<dbReference type="InterPro" id="IPR011109">
    <property type="entry name" value="DNA_bind_recombinase_dom"/>
</dbReference>
<dbReference type="PROSITE" id="PS51736">
    <property type="entry name" value="RECOMBINASES_3"/>
    <property type="match status" value="1"/>
</dbReference>
<dbReference type="PANTHER" id="PTHR30461:SF23">
    <property type="entry name" value="DNA RECOMBINASE-RELATED"/>
    <property type="match status" value="1"/>
</dbReference>
<feature type="non-terminal residue" evidence="4">
    <location>
        <position position="554"/>
    </location>
</feature>
<dbReference type="Pfam" id="PF00239">
    <property type="entry name" value="Resolvase"/>
    <property type="match status" value="1"/>
</dbReference>
<evidence type="ECO:0000313" key="5">
    <source>
        <dbReference type="Proteomes" id="UP000523601"/>
    </source>
</evidence>
<comment type="caution">
    <text evidence="4">The sequence shown here is derived from an EMBL/GenBank/DDBJ whole genome shotgun (WGS) entry which is preliminary data.</text>
</comment>
<dbReference type="PROSITE" id="PS51737">
    <property type="entry name" value="RECOMBINASE_DNA_BIND"/>
    <property type="match status" value="1"/>
</dbReference>
<name>A0ABX2PGH3_9RHOB</name>
<dbReference type="InterPro" id="IPR006119">
    <property type="entry name" value="Resolv_N"/>
</dbReference>
<feature type="domain" description="Recombinase" evidence="3">
    <location>
        <begin position="165"/>
        <end position="302"/>
    </location>
</feature>
<dbReference type="RefSeq" id="WP_176854823.1">
    <property type="nucleotide sequence ID" value="NZ_JABCJD010000006.1"/>
</dbReference>
<dbReference type="InterPro" id="IPR038109">
    <property type="entry name" value="DNA_bind_recomb_sf"/>
</dbReference>
<accession>A0ABX2PGH3</accession>
<dbReference type="InterPro" id="IPR050639">
    <property type="entry name" value="SSR_resolvase"/>
</dbReference>
<dbReference type="Gene3D" id="3.40.50.1390">
    <property type="entry name" value="Resolvase, N-terminal catalytic domain"/>
    <property type="match status" value="1"/>
</dbReference>
<keyword evidence="5" id="KW-1185">Reference proteome</keyword>
<dbReference type="PANTHER" id="PTHR30461">
    <property type="entry name" value="DNA-INVERTASE FROM LAMBDOID PROPHAGE"/>
    <property type="match status" value="1"/>
</dbReference>
<evidence type="ECO:0000313" key="4">
    <source>
        <dbReference type="EMBL" id="NVO28169.1"/>
    </source>
</evidence>
<sequence length="554" mass="60850">MTTTPLRAALYARYSTDLQSAASITDQVRVCRAHCETQGWTVTHVLSDEAISGATHLRPGFQSLLQLIEAGGCDVIVAESLDRLSRDQEHIAGLYKRAQFHGVKISTCSEGEIREIHIGLGGAMSALFLEQLGQKTRRGLEGRVRSGKSAGGICYGYRVDRQILPNGSVSTGNVVINPDESKIIQRIFEAYASGQSPRSIVAALNAEGVPPPRRSGKSSGAWSFSTLSGNWKRGTGVINNELYIGKRVWNRQRFKKDPDTSTRRARLNPPEAWVVTEVPDMRIIDDALWDKVKVRQAKLREEVFEKRKAGQTPGTETARRPSYLLSGLLECDDCGSGYSMINQERMGCSAARNKGTCSNRRSLKRTDIEERVLSGLKSRLMAPDLVQAFAQSYTEELNKARKSASARRAQMESDLAKTNRQIENLVEAITEGMFHASMKEKMSALEAQKADLEAQLSGTPNPDPILLHPRLADVYAEKIRQLIATLNDPALRLEATEILRSLIDKVVLRPDAAYPNNHAIELHGALAGILSLCSVDLDASTGVQRIAVSSKSEA</sequence>
<feature type="domain" description="Resolvase/invertase-type recombinase catalytic" evidence="2">
    <location>
        <begin position="7"/>
        <end position="155"/>
    </location>
</feature>
<dbReference type="InterPro" id="IPR036162">
    <property type="entry name" value="Resolvase-like_N_sf"/>
</dbReference>
<dbReference type="EMBL" id="JABCJD010000006">
    <property type="protein sequence ID" value="NVO28169.1"/>
    <property type="molecule type" value="Genomic_DNA"/>
</dbReference>
<protein>
    <submittedName>
        <fullName evidence="4">Recombinase family protein</fullName>
    </submittedName>
</protein>
<evidence type="ECO:0000256" key="1">
    <source>
        <dbReference type="SAM" id="Coils"/>
    </source>
</evidence>
<dbReference type="Gene3D" id="3.90.1750.20">
    <property type="entry name" value="Putative Large Serine Recombinase, Chain B, Domain 2"/>
    <property type="match status" value="1"/>
</dbReference>
<dbReference type="InterPro" id="IPR025827">
    <property type="entry name" value="Zn_ribbon_recom_dom"/>
</dbReference>
<dbReference type="CDD" id="cd00338">
    <property type="entry name" value="Ser_Recombinase"/>
    <property type="match status" value="1"/>
</dbReference>
<dbReference type="Proteomes" id="UP000523601">
    <property type="component" value="Unassembled WGS sequence"/>
</dbReference>